<sequence length="307" mass="33040">MNTGLLDIPLLKKIQAGGAAGLASRSMAQTGRLLRRRAATFALGAFLGLGLSTPALASSALADGVESAGPVPLAAEFARDVAPRLLLPDDERVAYALRLQGALAKAQVTLAAPQFIVLVDRSPQVQAALLYWGSAERGWGFIGATPVSTGLPGRYEHFLTSLGVFDHSMANPDFRAEGTKNKLGFRGYGVKGLRIYDFGWVESPRGWGDGAMGKLRLQMHSTDPVLAEPRLGTAQSEGCVRIPATLNDFIDRHALLDEDYERAVASGDQLWVLREDRTPTPSPGRYLVVVDTQRKARPAWSPLPAKR</sequence>
<organism evidence="1">
    <name type="scientific">Polaromonas hydrogenivorans</name>
    <dbReference type="NCBI Taxonomy" id="335476"/>
    <lineage>
        <taxon>Bacteria</taxon>
        <taxon>Pseudomonadati</taxon>
        <taxon>Pseudomonadota</taxon>
        <taxon>Betaproteobacteria</taxon>
        <taxon>Burkholderiales</taxon>
        <taxon>Comamonadaceae</taxon>
        <taxon>Polaromonas</taxon>
    </lineage>
</organism>
<dbReference type="GO" id="GO:0016740">
    <property type="term" value="F:transferase activity"/>
    <property type="evidence" value="ECO:0007669"/>
    <property type="project" value="UniProtKB-KW"/>
</dbReference>
<dbReference type="RefSeq" id="WP_349278231.1">
    <property type="nucleotide sequence ID" value="NZ_CBCSCU010000047.1"/>
</dbReference>
<dbReference type="AlphaFoldDB" id="A0AAU7LQ28"/>
<dbReference type="EMBL" id="CP157675">
    <property type="protein sequence ID" value="XBP69543.1"/>
    <property type="molecule type" value="Genomic_DNA"/>
</dbReference>
<protein>
    <submittedName>
        <fullName evidence="1">L,D-transpeptidase</fullName>
        <ecNumber evidence="1">2.-.-.-</ecNumber>
    </submittedName>
</protein>
<gene>
    <name evidence="1" type="ORF">ABLV49_16870</name>
</gene>
<reference evidence="1" key="1">
    <citation type="submission" date="2024-05" db="EMBL/GenBank/DDBJ databases">
        <authorList>
            <person name="Bunk B."/>
            <person name="Swiderski J."/>
            <person name="Sproer C."/>
            <person name="Thiel V."/>
        </authorList>
    </citation>
    <scope>NUCLEOTIDE SEQUENCE</scope>
    <source>
        <strain evidence="1">DSM 17735</strain>
    </source>
</reference>
<dbReference type="EC" id="2.-.-.-" evidence="1"/>
<dbReference type="InterPro" id="IPR005490">
    <property type="entry name" value="LD_TPept_cat_dom"/>
</dbReference>
<accession>A0AAU7LQ28</accession>
<proteinExistence type="predicted"/>
<evidence type="ECO:0000313" key="1">
    <source>
        <dbReference type="EMBL" id="XBP69543.1"/>
    </source>
</evidence>
<name>A0AAU7LQ28_9BURK</name>
<keyword evidence="1" id="KW-0808">Transferase</keyword>
<dbReference type="CDD" id="cd16913">
    <property type="entry name" value="YkuD_like"/>
    <property type="match status" value="1"/>
</dbReference>